<accession>A0A831SL30</accession>
<sequence>MKPSSLLSLLVLLLVTAFPLRAEEPCDTGKRLVLQLFDDMKSGNIERLESMLPEGFQSIHQDGARNRSDEIKLLKNLEM</sequence>
<gene>
    <name evidence="2" type="ORF">ENN50_00005</name>
</gene>
<comment type="caution">
    <text evidence="2">The sequence shown here is derived from an EMBL/GenBank/DDBJ whole genome shotgun (WGS) entry which is preliminary data.</text>
</comment>
<dbReference type="EMBL" id="DSBW01000001">
    <property type="protein sequence ID" value="HED30087.1"/>
    <property type="molecule type" value="Genomic_DNA"/>
</dbReference>
<keyword evidence="1" id="KW-0732">Signal</keyword>
<feature type="signal peptide" evidence="1">
    <location>
        <begin position="1"/>
        <end position="22"/>
    </location>
</feature>
<protein>
    <submittedName>
        <fullName evidence="2">Nuclear transport factor 2 family protein</fullName>
    </submittedName>
</protein>
<evidence type="ECO:0000313" key="2">
    <source>
        <dbReference type="EMBL" id="HED30087.1"/>
    </source>
</evidence>
<evidence type="ECO:0000256" key="1">
    <source>
        <dbReference type="SAM" id="SignalP"/>
    </source>
</evidence>
<dbReference type="Proteomes" id="UP000886335">
    <property type="component" value="Unassembled WGS sequence"/>
</dbReference>
<feature type="chain" id="PRO_5032376455" evidence="1">
    <location>
        <begin position="23"/>
        <end position="79"/>
    </location>
</feature>
<reference evidence="2" key="1">
    <citation type="journal article" date="2020" name="mSystems">
        <title>Genome- and Community-Level Interaction Insights into Carbon Utilization and Element Cycling Functions of Hydrothermarchaeota in Hydrothermal Sediment.</title>
        <authorList>
            <person name="Zhou Z."/>
            <person name="Liu Y."/>
            <person name="Xu W."/>
            <person name="Pan J."/>
            <person name="Luo Z.H."/>
            <person name="Li M."/>
        </authorList>
    </citation>
    <scope>NUCLEOTIDE SEQUENCE [LARGE SCALE GENOMIC DNA]</scope>
    <source>
        <strain evidence="2">SpSt-1181</strain>
    </source>
</reference>
<feature type="non-terminal residue" evidence="2">
    <location>
        <position position="79"/>
    </location>
</feature>
<proteinExistence type="predicted"/>
<organism evidence="2">
    <name type="scientific">Prosthecochloris aestuarii</name>
    <dbReference type="NCBI Taxonomy" id="1102"/>
    <lineage>
        <taxon>Bacteria</taxon>
        <taxon>Pseudomonadati</taxon>
        <taxon>Chlorobiota</taxon>
        <taxon>Chlorobiia</taxon>
        <taxon>Chlorobiales</taxon>
        <taxon>Chlorobiaceae</taxon>
        <taxon>Prosthecochloris</taxon>
    </lineage>
</organism>
<dbReference type="AlphaFoldDB" id="A0A831SL30"/>
<name>A0A831SL30_PROAE</name>